<accession>H5UZ86</accession>
<evidence type="ECO:0000313" key="1">
    <source>
        <dbReference type="EMBL" id="GAB51044.1"/>
    </source>
</evidence>
<gene>
    <name evidence="1" type="ORF">EH105704_02_00730</name>
</gene>
<organism evidence="1 2">
    <name type="scientific">Atlantibacter hermannii NBRC 105704</name>
    <dbReference type="NCBI Taxonomy" id="1115512"/>
    <lineage>
        <taxon>Bacteria</taxon>
        <taxon>Pseudomonadati</taxon>
        <taxon>Pseudomonadota</taxon>
        <taxon>Gammaproteobacteria</taxon>
        <taxon>Enterobacterales</taxon>
        <taxon>Enterobacteriaceae</taxon>
        <taxon>Atlantibacter</taxon>
    </lineage>
</organism>
<dbReference type="EMBL" id="BAFF01000002">
    <property type="protein sequence ID" value="GAB51044.1"/>
    <property type="molecule type" value="Genomic_DNA"/>
</dbReference>
<evidence type="ECO:0000313" key="2">
    <source>
        <dbReference type="Proteomes" id="UP000010297"/>
    </source>
</evidence>
<proteinExistence type="predicted"/>
<reference evidence="1 2" key="1">
    <citation type="submission" date="2012-02" db="EMBL/GenBank/DDBJ databases">
        <title>Whole genome shotgun sequence of Escherichia hermannii NBRC 105704.</title>
        <authorList>
            <person name="Yoshida I."/>
            <person name="Hosoyama A."/>
            <person name="Tsuchikane K."/>
            <person name="Katsumata H."/>
            <person name="Yamazaki S."/>
            <person name="Fujita N."/>
        </authorList>
    </citation>
    <scope>NUCLEOTIDE SEQUENCE [LARGE SCALE GENOMIC DNA]</scope>
    <source>
        <strain evidence="1 2">NBRC 105704</strain>
    </source>
</reference>
<name>H5UZ86_ATLHE</name>
<comment type="caution">
    <text evidence="1">The sequence shown here is derived from an EMBL/GenBank/DDBJ whole genome shotgun (WGS) entry which is preliminary data.</text>
</comment>
<protein>
    <submittedName>
        <fullName evidence="1">Uncharacterized protein</fullName>
    </submittedName>
</protein>
<dbReference type="Proteomes" id="UP000010297">
    <property type="component" value="Unassembled WGS sequence"/>
</dbReference>
<dbReference type="AlphaFoldDB" id="H5UZ86"/>
<keyword evidence="2" id="KW-1185">Reference proteome</keyword>
<sequence>MAYDPQLRAQNQPIYLKSLIWHGLTPELAGELSVTRCLIFRIILYDYMMRPGG</sequence>